<evidence type="ECO:0000313" key="3">
    <source>
        <dbReference type="Proteomes" id="UP000187209"/>
    </source>
</evidence>
<dbReference type="EMBL" id="MPUH01001470">
    <property type="protein sequence ID" value="OMJ67588.1"/>
    <property type="molecule type" value="Genomic_DNA"/>
</dbReference>
<comment type="caution">
    <text evidence="2">The sequence shown here is derived from an EMBL/GenBank/DDBJ whole genome shotgun (WGS) entry which is preliminary data.</text>
</comment>
<keyword evidence="3" id="KW-1185">Reference proteome</keyword>
<dbReference type="Gene3D" id="2.80.10.50">
    <property type="match status" value="1"/>
</dbReference>
<dbReference type="SUPFAM" id="SSF50370">
    <property type="entry name" value="Ricin B-like lectins"/>
    <property type="match status" value="1"/>
</dbReference>
<dbReference type="Proteomes" id="UP000187209">
    <property type="component" value="Unassembled WGS sequence"/>
</dbReference>
<evidence type="ECO:0000313" key="2">
    <source>
        <dbReference type="EMBL" id="OMJ67588.1"/>
    </source>
</evidence>
<reference evidence="2 3" key="1">
    <citation type="submission" date="2016-11" db="EMBL/GenBank/DDBJ databases">
        <title>The macronuclear genome of Stentor coeruleus: a giant cell with tiny introns.</title>
        <authorList>
            <person name="Slabodnick M."/>
            <person name="Ruby J.G."/>
            <person name="Reiff S.B."/>
            <person name="Swart E.C."/>
            <person name="Gosai S."/>
            <person name="Prabakaran S."/>
            <person name="Witkowska E."/>
            <person name="Larue G.E."/>
            <person name="Fisher S."/>
            <person name="Freeman R.M."/>
            <person name="Gunawardena J."/>
            <person name="Chu W."/>
            <person name="Stover N.A."/>
            <person name="Gregory B.D."/>
            <person name="Nowacki M."/>
            <person name="Derisi J."/>
            <person name="Roy S.W."/>
            <person name="Marshall W.F."/>
            <person name="Sood P."/>
        </authorList>
    </citation>
    <scope>NUCLEOTIDE SEQUENCE [LARGE SCALE GENOMIC DNA]</scope>
    <source>
        <strain evidence="2">WM001</strain>
    </source>
</reference>
<gene>
    <name evidence="2" type="ORF">SteCoe_35201</name>
</gene>
<dbReference type="InterPro" id="IPR000772">
    <property type="entry name" value="Ricin_B_lectin"/>
</dbReference>
<dbReference type="CDD" id="cd00161">
    <property type="entry name" value="beta-trefoil_Ricin-like"/>
    <property type="match status" value="1"/>
</dbReference>
<dbReference type="AlphaFoldDB" id="A0A1R2ASU7"/>
<evidence type="ECO:0000259" key="1">
    <source>
        <dbReference type="Pfam" id="PF14200"/>
    </source>
</evidence>
<accession>A0A1R2ASU7</accession>
<proteinExistence type="predicted"/>
<protein>
    <recommendedName>
        <fullName evidence="1">Ricin B lectin domain-containing protein</fullName>
    </recommendedName>
</protein>
<name>A0A1R2ASU7_9CILI</name>
<dbReference type="InterPro" id="IPR035992">
    <property type="entry name" value="Ricin_B-like_lectins"/>
</dbReference>
<dbReference type="Pfam" id="PF14200">
    <property type="entry name" value="RicinB_lectin_2"/>
    <property type="match status" value="1"/>
</dbReference>
<sequence>MESLSINNKCIEEECGNEVQWQCMCSGKYTFCNDHFAKHMRTYKCNMQHINNLQHVENQPVMINIKEANQTNLEFIPDPNCFYYLYNFHSGNLLNACGNDTGRKSCSMELNNGLFRTQRLWKFIHEADGTYRIMNLNSENILSSSGYGGTGSLIMQPNICSPFSQFRITSVPGYPNYYMIKNTYSGNCINSWDRDIGPGSATCEPDNDPTHPHRLWSFIKDNQ</sequence>
<feature type="domain" description="Ricin B lectin" evidence="1">
    <location>
        <begin position="119"/>
        <end position="193"/>
    </location>
</feature>
<organism evidence="2 3">
    <name type="scientific">Stentor coeruleus</name>
    <dbReference type="NCBI Taxonomy" id="5963"/>
    <lineage>
        <taxon>Eukaryota</taxon>
        <taxon>Sar</taxon>
        <taxon>Alveolata</taxon>
        <taxon>Ciliophora</taxon>
        <taxon>Postciliodesmatophora</taxon>
        <taxon>Heterotrichea</taxon>
        <taxon>Heterotrichida</taxon>
        <taxon>Stentoridae</taxon>
        <taxon>Stentor</taxon>
    </lineage>
</organism>